<sequence length="135" mass="15322">MNIGVATIDAVGFITTFAPTESIAIFSTVITRDFVGTASIAAPYFGDTVRASILVTLRALFEINAVHNTNCYRKYRHLLSYSEGSIFFHTYRTYHQCNTHLHHPDNPHNIVSCSHSKCTFVFHRICRMQTYTILC</sequence>
<reference evidence="1" key="1">
    <citation type="submission" date="2021-01" db="EMBL/GenBank/DDBJ databases">
        <authorList>
            <person name="Corre E."/>
            <person name="Pelletier E."/>
            <person name="Niang G."/>
            <person name="Scheremetjew M."/>
            <person name="Finn R."/>
            <person name="Kale V."/>
            <person name="Holt S."/>
            <person name="Cochrane G."/>
            <person name="Meng A."/>
            <person name="Brown T."/>
            <person name="Cohen L."/>
        </authorList>
    </citation>
    <scope>NUCLEOTIDE SEQUENCE</scope>
    <source>
        <strain evidence="1">SM1012Den-03</strain>
    </source>
</reference>
<dbReference type="AlphaFoldDB" id="A0A7S2KF30"/>
<organism evidence="1">
    <name type="scientific">Skeletonema marinoi</name>
    <dbReference type="NCBI Taxonomy" id="267567"/>
    <lineage>
        <taxon>Eukaryota</taxon>
        <taxon>Sar</taxon>
        <taxon>Stramenopiles</taxon>
        <taxon>Ochrophyta</taxon>
        <taxon>Bacillariophyta</taxon>
        <taxon>Coscinodiscophyceae</taxon>
        <taxon>Thalassiosirophycidae</taxon>
        <taxon>Thalassiosirales</taxon>
        <taxon>Skeletonemataceae</taxon>
        <taxon>Skeletonema</taxon>
        <taxon>Skeletonema marinoi-dohrnii complex</taxon>
    </lineage>
</organism>
<evidence type="ECO:0000313" key="1">
    <source>
        <dbReference type="EMBL" id="CAD9575069.1"/>
    </source>
</evidence>
<dbReference type="EMBL" id="HBGZ01002744">
    <property type="protein sequence ID" value="CAD9575069.1"/>
    <property type="molecule type" value="Transcribed_RNA"/>
</dbReference>
<protein>
    <submittedName>
        <fullName evidence="1">Uncharacterized protein</fullName>
    </submittedName>
</protein>
<name>A0A7S2KF30_9STRA</name>
<proteinExistence type="predicted"/>
<gene>
    <name evidence="1" type="ORF">SMAR0320_LOCUS1874</name>
</gene>
<accession>A0A7S2KF30</accession>